<organism evidence="2 3">
    <name type="scientific">Bradyrhizobium valentinum</name>
    <dbReference type="NCBI Taxonomy" id="1518501"/>
    <lineage>
        <taxon>Bacteria</taxon>
        <taxon>Pseudomonadati</taxon>
        <taxon>Pseudomonadota</taxon>
        <taxon>Alphaproteobacteria</taxon>
        <taxon>Hyphomicrobiales</taxon>
        <taxon>Nitrobacteraceae</taxon>
        <taxon>Bradyrhizobium</taxon>
    </lineage>
</organism>
<dbReference type="AlphaFoldDB" id="A0A0R3L4X2"/>
<protein>
    <recommendedName>
        <fullName evidence="4">PepSY domain-containing protein</fullName>
    </recommendedName>
</protein>
<evidence type="ECO:0000313" key="2">
    <source>
        <dbReference type="EMBL" id="KRR02667.1"/>
    </source>
</evidence>
<sequence length="84" mass="9145">MKLFLMAFAATLVSSTFALADTPVTPAEAEKIKAALEVLGCTGGKMEKETEASGYFEVDDAKCKDGQYDIKLDKDFKLIAMTRD</sequence>
<dbReference type="Proteomes" id="UP000051913">
    <property type="component" value="Unassembled WGS sequence"/>
</dbReference>
<dbReference type="STRING" id="1518501.CQ10_31615"/>
<keyword evidence="3" id="KW-1185">Reference proteome</keyword>
<dbReference type="EMBL" id="LLXX01000148">
    <property type="protein sequence ID" value="KRR02667.1"/>
    <property type="molecule type" value="Genomic_DNA"/>
</dbReference>
<evidence type="ECO:0000313" key="3">
    <source>
        <dbReference type="Proteomes" id="UP000051913"/>
    </source>
</evidence>
<comment type="caution">
    <text evidence="2">The sequence shown here is derived from an EMBL/GenBank/DDBJ whole genome shotgun (WGS) entry which is preliminary data.</text>
</comment>
<reference evidence="2 3" key="1">
    <citation type="submission" date="2014-03" db="EMBL/GenBank/DDBJ databases">
        <title>Bradyrhizobium valentinum sp. nov., isolated from effective nodules of Lupinus mariae-josephae, a lupine endemic of basic-lime soils in Eastern Spain.</title>
        <authorList>
            <person name="Duran D."/>
            <person name="Rey L."/>
            <person name="Navarro A."/>
            <person name="Busquets A."/>
            <person name="Imperial J."/>
            <person name="Ruiz-Argueso T."/>
        </authorList>
    </citation>
    <scope>NUCLEOTIDE SEQUENCE [LARGE SCALE GENOMIC DNA]</scope>
    <source>
        <strain evidence="2 3">LmjM3</strain>
    </source>
</reference>
<name>A0A0R3L4X2_9BRAD</name>
<keyword evidence="1" id="KW-0732">Signal</keyword>
<feature type="chain" id="PRO_5006442666" description="PepSY domain-containing protein" evidence="1">
    <location>
        <begin position="21"/>
        <end position="84"/>
    </location>
</feature>
<evidence type="ECO:0008006" key="4">
    <source>
        <dbReference type="Google" id="ProtNLM"/>
    </source>
</evidence>
<proteinExistence type="predicted"/>
<gene>
    <name evidence="2" type="ORF">CP49_17160</name>
</gene>
<evidence type="ECO:0000256" key="1">
    <source>
        <dbReference type="SAM" id="SignalP"/>
    </source>
</evidence>
<feature type="signal peptide" evidence="1">
    <location>
        <begin position="1"/>
        <end position="20"/>
    </location>
</feature>
<accession>A0A0R3L4X2</accession>
<dbReference type="RefSeq" id="WP_057853082.1">
    <property type="nucleotide sequence ID" value="NZ_LLXX01000148.1"/>
</dbReference>